<dbReference type="PANTHER" id="PTHR45620:SF15">
    <property type="entry name" value="DIURETIC HORMONE 44 RECEPTOR 1-RELATED"/>
    <property type="match status" value="1"/>
</dbReference>
<keyword evidence="5 11" id="KW-1133">Transmembrane helix</keyword>
<evidence type="ECO:0000259" key="13">
    <source>
        <dbReference type="PROSITE" id="PS50261"/>
    </source>
</evidence>
<feature type="transmembrane region" description="Helical" evidence="11">
    <location>
        <begin position="286"/>
        <end position="306"/>
    </location>
</feature>
<evidence type="ECO:0000256" key="11">
    <source>
        <dbReference type="SAM" id="Phobius"/>
    </source>
</evidence>
<feature type="transmembrane region" description="Helical" evidence="11">
    <location>
        <begin position="166"/>
        <end position="187"/>
    </location>
</feature>
<evidence type="ECO:0000256" key="7">
    <source>
        <dbReference type="ARBA" id="ARBA00023136"/>
    </source>
</evidence>
<feature type="transmembrane region" description="Helical" evidence="11">
    <location>
        <begin position="127"/>
        <end position="154"/>
    </location>
</feature>
<feature type="transmembrane region" description="Helical" evidence="11">
    <location>
        <begin position="98"/>
        <end position="121"/>
    </location>
</feature>
<reference evidence="14 15" key="1">
    <citation type="submission" date="2015-04" db="EMBL/GenBank/DDBJ databases">
        <authorList>
            <person name="Syromyatnikov M.Y."/>
            <person name="Popov V.N."/>
        </authorList>
    </citation>
    <scope>NUCLEOTIDE SEQUENCE [LARGE SCALE GENOMIC DNA]</scope>
</reference>
<feature type="transmembrane region" description="Helical" evidence="11">
    <location>
        <begin position="212"/>
        <end position="237"/>
    </location>
</feature>
<dbReference type="PANTHER" id="PTHR45620">
    <property type="entry name" value="PDF RECEPTOR-LIKE PROTEIN-RELATED"/>
    <property type="match status" value="1"/>
</dbReference>
<dbReference type="InterPro" id="IPR001879">
    <property type="entry name" value="GPCR_2_extracellular_dom"/>
</dbReference>
<keyword evidence="8" id="KW-0675">Receptor</keyword>
<dbReference type="PROSITE" id="PS50227">
    <property type="entry name" value="G_PROTEIN_RECEP_F2_3"/>
    <property type="match status" value="1"/>
</dbReference>
<dbReference type="Gene3D" id="1.20.1070.10">
    <property type="entry name" value="Rhodopsin 7-helix transmembrane proteins"/>
    <property type="match status" value="1"/>
</dbReference>
<dbReference type="SUPFAM" id="SSF81321">
    <property type="entry name" value="Family A G protein-coupled receptor-like"/>
    <property type="match status" value="1"/>
</dbReference>
<proteinExistence type="inferred from homology"/>
<keyword evidence="6" id="KW-0297">G-protein coupled receptor</keyword>
<dbReference type="Proteomes" id="UP000183832">
    <property type="component" value="Unassembled WGS sequence"/>
</dbReference>
<dbReference type="PRINTS" id="PR00249">
    <property type="entry name" value="GPCRSECRETIN"/>
</dbReference>
<dbReference type="Pfam" id="PF00002">
    <property type="entry name" value="7tm_2"/>
    <property type="match status" value="1"/>
</dbReference>
<dbReference type="STRING" id="568069.A0A1J1J3J7"/>
<dbReference type="GO" id="GO:0005886">
    <property type="term" value="C:plasma membrane"/>
    <property type="evidence" value="ECO:0007669"/>
    <property type="project" value="UniProtKB-SubCell"/>
</dbReference>
<dbReference type="Pfam" id="PF02793">
    <property type="entry name" value="HRM"/>
    <property type="match status" value="1"/>
</dbReference>
<keyword evidence="4 11" id="KW-0812">Transmembrane</keyword>
<dbReference type="GO" id="GO:0008528">
    <property type="term" value="F:G protein-coupled peptide receptor activity"/>
    <property type="evidence" value="ECO:0007669"/>
    <property type="project" value="TreeGrafter"/>
</dbReference>
<evidence type="ECO:0000256" key="5">
    <source>
        <dbReference type="ARBA" id="ARBA00022989"/>
    </source>
</evidence>
<dbReference type="AlphaFoldDB" id="A0A1J1J3J7"/>
<dbReference type="InterPro" id="IPR050332">
    <property type="entry name" value="GPCR_2"/>
</dbReference>
<evidence type="ECO:0000256" key="1">
    <source>
        <dbReference type="ARBA" id="ARBA00004651"/>
    </source>
</evidence>
<evidence type="ECO:0000256" key="6">
    <source>
        <dbReference type="ARBA" id="ARBA00023040"/>
    </source>
</evidence>
<keyword evidence="9" id="KW-0325">Glycoprotein</keyword>
<protein>
    <submittedName>
        <fullName evidence="14">CLUMA_CG019597, isoform A</fullName>
    </submittedName>
</protein>
<evidence type="ECO:0000313" key="15">
    <source>
        <dbReference type="Proteomes" id="UP000183832"/>
    </source>
</evidence>
<sequence length="364" mass="41936">MEADRDIQHEIEGSYCYTSYDGVLCWNRTKIDTTITQPCFSEFQGVHYDVRNNATRYCSINGVWDLTNYANCHHIYTNNKTCHELDFNLQCSAYATSIIYYIGYSVSLVALILAVIMYMGPGTVGCIFLAILLHYFVLTNFFWMMVEGLYLYMLVVQTFSGDKIRFNLYAVIGWGFPSIFVGFWTVFKAFSSDDENQLELECSWMRESNIDWIIHVPACVVLIINLVFLLCIMWVLITKLRSANTIETRQYRKASKALLVLIPLLGITYLIVIAGPNEGLESHIFAILRAFLISIQGFSVVCIYCFNNSEVRQALKHRLNRWRDSRNLSSGNSIRSRRYTMSKDYSPRSRTESIRLTSTLPITS</sequence>
<dbReference type="GO" id="GO:0007188">
    <property type="term" value="P:adenylate cyclase-modulating G protein-coupled receptor signaling pathway"/>
    <property type="evidence" value="ECO:0007669"/>
    <property type="project" value="TreeGrafter"/>
</dbReference>
<feature type="transmembrane region" description="Helical" evidence="11">
    <location>
        <begin position="257"/>
        <end position="274"/>
    </location>
</feature>
<evidence type="ECO:0000256" key="3">
    <source>
        <dbReference type="ARBA" id="ARBA00022475"/>
    </source>
</evidence>
<dbReference type="InterPro" id="IPR017983">
    <property type="entry name" value="GPCR_2_secretin-like_CS"/>
</dbReference>
<accession>A0A1J1J3J7</accession>
<dbReference type="InterPro" id="IPR036445">
    <property type="entry name" value="GPCR_2_extracell_dom_sf"/>
</dbReference>
<dbReference type="PROSITE" id="PS00649">
    <property type="entry name" value="G_PROTEIN_RECEP_F2_1"/>
    <property type="match status" value="1"/>
</dbReference>
<dbReference type="InterPro" id="IPR002001">
    <property type="entry name" value="GPCR_2_diuretic_rcpt"/>
</dbReference>
<dbReference type="Gene3D" id="4.10.1240.10">
    <property type="entry name" value="GPCR, family 2, extracellular hormone receptor domain"/>
    <property type="match status" value="1"/>
</dbReference>
<feature type="domain" description="G-protein coupled receptors family 2 profile 2" evidence="13">
    <location>
        <begin position="88"/>
        <end position="308"/>
    </location>
</feature>
<gene>
    <name evidence="14" type="ORF">CLUMA_CG019597</name>
</gene>
<keyword evidence="3" id="KW-1003">Cell membrane</keyword>
<dbReference type="SUPFAM" id="SSF111418">
    <property type="entry name" value="Hormone receptor domain"/>
    <property type="match status" value="1"/>
</dbReference>
<dbReference type="GO" id="GO:0007166">
    <property type="term" value="P:cell surface receptor signaling pathway"/>
    <property type="evidence" value="ECO:0007669"/>
    <property type="project" value="InterPro"/>
</dbReference>
<dbReference type="EMBL" id="CVRI01000067">
    <property type="protein sequence ID" value="CRL06927.1"/>
    <property type="molecule type" value="Genomic_DNA"/>
</dbReference>
<dbReference type="GO" id="GO:0008036">
    <property type="term" value="F:diuretic hormone receptor activity"/>
    <property type="evidence" value="ECO:0007669"/>
    <property type="project" value="InterPro"/>
</dbReference>
<evidence type="ECO:0000256" key="2">
    <source>
        <dbReference type="ARBA" id="ARBA00005314"/>
    </source>
</evidence>
<dbReference type="InterPro" id="IPR017981">
    <property type="entry name" value="GPCR_2-like_7TM"/>
</dbReference>
<dbReference type="GO" id="GO:0017046">
    <property type="term" value="F:peptide hormone binding"/>
    <property type="evidence" value="ECO:0007669"/>
    <property type="project" value="TreeGrafter"/>
</dbReference>
<evidence type="ECO:0000256" key="9">
    <source>
        <dbReference type="ARBA" id="ARBA00023180"/>
    </source>
</evidence>
<organism evidence="14 15">
    <name type="scientific">Clunio marinus</name>
    <dbReference type="NCBI Taxonomy" id="568069"/>
    <lineage>
        <taxon>Eukaryota</taxon>
        <taxon>Metazoa</taxon>
        <taxon>Ecdysozoa</taxon>
        <taxon>Arthropoda</taxon>
        <taxon>Hexapoda</taxon>
        <taxon>Insecta</taxon>
        <taxon>Pterygota</taxon>
        <taxon>Neoptera</taxon>
        <taxon>Endopterygota</taxon>
        <taxon>Diptera</taxon>
        <taxon>Nematocera</taxon>
        <taxon>Chironomoidea</taxon>
        <taxon>Chironomidae</taxon>
        <taxon>Clunio</taxon>
    </lineage>
</organism>
<dbReference type="InterPro" id="IPR000832">
    <property type="entry name" value="GPCR_2_secretin-like"/>
</dbReference>
<name>A0A1J1J3J7_9DIPT</name>
<dbReference type="OrthoDB" id="6022368at2759"/>
<keyword evidence="10" id="KW-0807">Transducer</keyword>
<evidence type="ECO:0000256" key="8">
    <source>
        <dbReference type="ARBA" id="ARBA00023170"/>
    </source>
</evidence>
<feature type="domain" description="G-protein coupled receptors family 2 profile 1" evidence="12">
    <location>
        <begin position="1"/>
        <end position="76"/>
    </location>
</feature>
<comment type="subcellular location">
    <subcellularLocation>
        <location evidence="1">Cell membrane</location>
        <topology evidence="1">Multi-pass membrane protein</topology>
    </subcellularLocation>
</comment>
<evidence type="ECO:0000259" key="12">
    <source>
        <dbReference type="PROSITE" id="PS50227"/>
    </source>
</evidence>
<evidence type="ECO:0000256" key="4">
    <source>
        <dbReference type="ARBA" id="ARBA00022692"/>
    </source>
</evidence>
<dbReference type="PRINTS" id="PR01127">
    <property type="entry name" value="DIUHORMONER"/>
</dbReference>
<keyword evidence="7 11" id="KW-0472">Membrane</keyword>
<dbReference type="PROSITE" id="PS50261">
    <property type="entry name" value="G_PROTEIN_RECEP_F2_4"/>
    <property type="match status" value="1"/>
</dbReference>
<dbReference type="SMART" id="SM00008">
    <property type="entry name" value="HormR"/>
    <property type="match status" value="1"/>
</dbReference>
<comment type="similarity">
    <text evidence="2">Belongs to the G-protein coupled receptor 2 family.</text>
</comment>
<evidence type="ECO:0000313" key="14">
    <source>
        <dbReference type="EMBL" id="CRL06927.1"/>
    </source>
</evidence>
<evidence type="ECO:0000256" key="10">
    <source>
        <dbReference type="ARBA" id="ARBA00023224"/>
    </source>
</evidence>
<keyword evidence="15" id="KW-1185">Reference proteome</keyword>